<keyword evidence="3" id="KW-1185">Reference proteome</keyword>
<comment type="caution">
    <text evidence="2">The sequence shown here is derived from an EMBL/GenBank/DDBJ whole genome shotgun (WGS) entry which is preliminary data.</text>
</comment>
<dbReference type="InterPro" id="IPR019201">
    <property type="entry name" value="DUF2065"/>
</dbReference>
<keyword evidence="1" id="KW-0812">Transmembrane</keyword>
<keyword evidence="1" id="KW-0472">Membrane</keyword>
<evidence type="ECO:0000313" key="3">
    <source>
        <dbReference type="Proteomes" id="UP000256845"/>
    </source>
</evidence>
<dbReference type="EMBL" id="QRDW01000001">
    <property type="protein sequence ID" value="RED54207.1"/>
    <property type="molecule type" value="Genomic_DNA"/>
</dbReference>
<dbReference type="Pfam" id="PF09838">
    <property type="entry name" value="DUF2065"/>
    <property type="match status" value="1"/>
</dbReference>
<name>A0A3D9HXI0_9PROT</name>
<feature type="transmembrane region" description="Helical" evidence="1">
    <location>
        <begin position="44"/>
        <end position="63"/>
    </location>
</feature>
<protein>
    <recommendedName>
        <fullName evidence="4">DUF2065 domain-containing protein</fullName>
    </recommendedName>
</protein>
<gene>
    <name evidence="2" type="ORF">DFP90_1011010</name>
</gene>
<evidence type="ECO:0000313" key="2">
    <source>
        <dbReference type="EMBL" id="RED54207.1"/>
    </source>
</evidence>
<evidence type="ECO:0008006" key="4">
    <source>
        <dbReference type="Google" id="ProtNLM"/>
    </source>
</evidence>
<evidence type="ECO:0000256" key="1">
    <source>
        <dbReference type="SAM" id="Phobius"/>
    </source>
</evidence>
<reference evidence="2 3" key="1">
    <citation type="submission" date="2018-07" db="EMBL/GenBank/DDBJ databases">
        <title>Genomic Encyclopedia of Type Strains, Phase III (KMG-III): the genomes of soil and plant-associated and newly described type strains.</title>
        <authorList>
            <person name="Whitman W."/>
        </authorList>
    </citation>
    <scope>NUCLEOTIDE SEQUENCE [LARGE SCALE GENOMIC DNA]</scope>
    <source>
        <strain evidence="2 3">CECT 8488</strain>
    </source>
</reference>
<proteinExistence type="predicted"/>
<dbReference type="AlphaFoldDB" id="A0A3D9HXI0"/>
<dbReference type="RefSeq" id="WP_115935275.1">
    <property type="nucleotide sequence ID" value="NZ_QRDW01000001.1"/>
</dbReference>
<sequence length="65" mass="7058">MNEFFIALITAVGLVLVLEGAIYALFPDGMKRMMSQMSYVPPDVLRRAGLVAAVIGAAIVWFVRG</sequence>
<dbReference type="OrthoDB" id="9815199at2"/>
<organism evidence="2 3">
    <name type="scientific">Aestuariispira insulae</name>
    <dbReference type="NCBI Taxonomy" id="1461337"/>
    <lineage>
        <taxon>Bacteria</taxon>
        <taxon>Pseudomonadati</taxon>
        <taxon>Pseudomonadota</taxon>
        <taxon>Alphaproteobacteria</taxon>
        <taxon>Rhodospirillales</taxon>
        <taxon>Kiloniellaceae</taxon>
        <taxon>Aestuariispira</taxon>
    </lineage>
</organism>
<accession>A0A3D9HXI0</accession>
<keyword evidence="1" id="KW-1133">Transmembrane helix</keyword>
<dbReference type="Proteomes" id="UP000256845">
    <property type="component" value="Unassembled WGS sequence"/>
</dbReference>
<dbReference type="PANTHER" id="PTHR38602">
    <property type="entry name" value="INNER MEMBRANE PROTEIN-RELATED"/>
    <property type="match status" value="1"/>
</dbReference>
<dbReference type="PANTHER" id="PTHR38602:SF1">
    <property type="entry name" value="INNER MEMBRANE PROTEIN"/>
    <property type="match status" value="1"/>
</dbReference>